<evidence type="ECO:0000256" key="10">
    <source>
        <dbReference type="ARBA" id="ARBA00049252"/>
    </source>
</evidence>
<dbReference type="InterPro" id="IPR006262">
    <property type="entry name" value="Cyt_deam_tetra"/>
</dbReference>
<evidence type="ECO:0000256" key="7">
    <source>
        <dbReference type="ARBA" id="ARBA00022801"/>
    </source>
</evidence>
<dbReference type="AlphaFoldDB" id="A0A7G9W4D9"/>
<dbReference type="GO" id="GO:0008270">
    <property type="term" value="F:zinc ion binding"/>
    <property type="evidence" value="ECO:0007669"/>
    <property type="project" value="UniProtKB-UniRule"/>
</dbReference>
<dbReference type="Proteomes" id="UP000516160">
    <property type="component" value="Chromosome"/>
</dbReference>
<evidence type="ECO:0000256" key="1">
    <source>
        <dbReference type="ARBA" id="ARBA00001947"/>
    </source>
</evidence>
<dbReference type="CDD" id="cd01283">
    <property type="entry name" value="cytidine_deaminase"/>
    <property type="match status" value="1"/>
</dbReference>
<dbReference type="SUPFAM" id="SSF53927">
    <property type="entry name" value="Cytidine deaminase-like"/>
    <property type="match status" value="1"/>
</dbReference>
<dbReference type="NCBIfam" id="NF004064">
    <property type="entry name" value="PRK05578.1"/>
    <property type="match status" value="1"/>
</dbReference>
<dbReference type="GO" id="GO:0004126">
    <property type="term" value="F:cytidine deaminase activity"/>
    <property type="evidence" value="ECO:0007669"/>
    <property type="project" value="UniProtKB-UniRule"/>
</dbReference>
<evidence type="ECO:0000256" key="6">
    <source>
        <dbReference type="ARBA" id="ARBA00022723"/>
    </source>
</evidence>
<dbReference type="GO" id="GO:0072527">
    <property type="term" value="P:pyrimidine-containing compound metabolic process"/>
    <property type="evidence" value="ECO:0007669"/>
    <property type="project" value="UniProtKB-ARBA"/>
</dbReference>
<keyword evidence="6 14" id="KW-0479">Metal-binding</keyword>
<dbReference type="PROSITE" id="PS51747">
    <property type="entry name" value="CYT_DCMP_DEAMINASES_2"/>
    <property type="match status" value="1"/>
</dbReference>
<dbReference type="PANTHER" id="PTHR11644">
    <property type="entry name" value="CYTIDINE DEAMINASE"/>
    <property type="match status" value="1"/>
</dbReference>
<evidence type="ECO:0000256" key="13">
    <source>
        <dbReference type="PIRSR" id="PIRSR606262-2"/>
    </source>
</evidence>
<dbReference type="InterPro" id="IPR002125">
    <property type="entry name" value="CMP_dCMP_dom"/>
</dbReference>
<comment type="cofactor">
    <cofactor evidence="1 14 15">
        <name>Zn(2+)</name>
        <dbReference type="ChEBI" id="CHEBI:29105"/>
    </cofactor>
</comment>
<comment type="function">
    <text evidence="2 15">This enzyme scavenges exogenous and endogenous cytidine and 2'-deoxycytidine for UMP synthesis.</text>
</comment>
<dbReference type="GO" id="GO:0055086">
    <property type="term" value="P:nucleobase-containing small molecule metabolic process"/>
    <property type="evidence" value="ECO:0007669"/>
    <property type="project" value="UniProtKB-ARBA"/>
</dbReference>
<feature type="active site" description="Proton donor" evidence="12">
    <location>
        <position position="58"/>
    </location>
</feature>
<dbReference type="InterPro" id="IPR016193">
    <property type="entry name" value="Cytidine_deaminase-like"/>
</dbReference>
<feature type="binding site" evidence="14">
    <location>
        <position position="92"/>
    </location>
    <ligand>
        <name>Zn(2+)</name>
        <dbReference type="ChEBI" id="CHEBI:29105"/>
        <note>catalytic</note>
    </ligand>
</feature>
<evidence type="ECO:0000256" key="2">
    <source>
        <dbReference type="ARBA" id="ARBA00003949"/>
    </source>
</evidence>
<keyword evidence="7 15" id="KW-0378">Hydrolase</keyword>
<organism evidence="17 18">
    <name type="scientific">Alkalicella caledoniensis</name>
    <dbReference type="NCBI Taxonomy" id="2731377"/>
    <lineage>
        <taxon>Bacteria</taxon>
        <taxon>Bacillati</taxon>
        <taxon>Bacillota</taxon>
        <taxon>Clostridia</taxon>
        <taxon>Eubacteriales</taxon>
        <taxon>Proteinivoracaceae</taxon>
        <taxon>Alkalicella</taxon>
    </lineage>
</organism>
<feature type="domain" description="CMP/dCMP-type deaminase" evidence="16">
    <location>
        <begin position="4"/>
        <end position="131"/>
    </location>
</feature>
<feature type="binding site" evidence="14">
    <location>
        <position position="89"/>
    </location>
    <ligand>
        <name>Zn(2+)</name>
        <dbReference type="ChEBI" id="CHEBI:29105"/>
        <note>catalytic</note>
    </ligand>
</feature>
<dbReference type="InterPro" id="IPR016192">
    <property type="entry name" value="APOBEC/CMP_deaminase_Zn-bd"/>
</dbReference>
<dbReference type="InterPro" id="IPR050202">
    <property type="entry name" value="Cyt/Deoxycyt_deaminase"/>
</dbReference>
<keyword evidence="8 14" id="KW-0862">Zinc</keyword>
<gene>
    <name evidence="17" type="ORF">HYG86_01595</name>
</gene>
<feature type="binding site" evidence="13">
    <location>
        <begin position="45"/>
        <end position="51"/>
    </location>
    <ligand>
        <name>substrate</name>
    </ligand>
</feature>
<evidence type="ECO:0000256" key="12">
    <source>
        <dbReference type="PIRSR" id="PIRSR606262-1"/>
    </source>
</evidence>
<dbReference type="KEGG" id="acae:HYG86_01595"/>
<sequence>MDKKIIEDLIVAAKEAMDYAYVPYSKYPVGAALLTTDDEIITGCNIENASYGLTNCAERTALFKSVSQGKKDFKAIAVICKGEILASPCGACRQVIAEFLEQQAPVILANESGEYQLTSVRELLPGAFTPKSLSGVKHV</sequence>
<proteinExistence type="inferred from homology"/>
<evidence type="ECO:0000259" key="16">
    <source>
        <dbReference type="PROSITE" id="PS51747"/>
    </source>
</evidence>
<keyword evidence="18" id="KW-1185">Reference proteome</keyword>
<dbReference type="EC" id="3.5.4.5" evidence="4 15"/>
<dbReference type="GO" id="GO:0005829">
    <property type="term" value="C:cytosol"/>
    <property type="evidence" value="ECO:0007669"/>
    <property type="project" value="TreeGrafter"/>
</dbReference>
<evidence type="ECO:0000313" key="17">
    <source>
        <dbReference type="EMBL" id="QNO13551.1"/>
    </source>
</evidence>
<dbReference type="Gene3D" id="3.40.140.10">
    <property type="entry name" value="Cytidine Deaminase, domain 2"/>
    <property type="match status" value="1"/>
</dbReference>
<dbReference type="RefSeq" id="WP_213167221.1">
    <property type="nucleotide sequence ID" value="NZ_CP058559.1"/>
</dbReference>
<comment type="catalytic activity">
    <reaction evidence="10 15">
        <text>2'-deoxycytidine + H2O + H(+) = 2'-deoxyuridine + NH4(+)</text>
        <dbReference type="Rhea" id="RHEA:13433"/>
        <dbReference type="ChEBI" id="CHEBI:15377"/>
        <dbReference type="ChEBI" id="CHEBI:15378"/>
        <dbReference type="ChEBI" id="CHEBI:15698"/>
        <dbReference type="ChEBI" id="CHEBI:16450"/>
        <dbReference type="ChEBI" id="CHEBI:28938"/>
        <dbReference type="EC" id="3.5.4.5"/>
    </reaction>
</comment>
<evidence type="ECO:0000256" key="11">
    <source>
        <dbReference type="ARBA" id="ARBA00049558"/>
    </source>
</evidence>
<comment type="similarity">
    <text evidence="3 15">Belongs to the cytidine and deoxycytidylate deaminase family.</text>
</comment>
<dbReference type="EMBL" id="CP058559">
    <property type="protein sequence ID" value="QNO13551.1"/>
    <property type="molecule type" value="Genomic_DNA"/>
</dbReference>
<evidence type="ECO:0000313" key="18">
    <source>
        <dbReference type="Proteomes" id="UP000516160"/>
    </source>
</evidence>
<comment type="catalytic activity">
    <reaction evidence="11 15">
        <text>cytidine + H2O + H(+) = uridine + NH4(+)</text>
        <dbReference type="Rhea" id="RHEA:16069"/>
        <dbReference type="ChEBI" id="CHEBI:15377"/>
        <dbReference type="ChEBI" id="CHEBI:15378"/>
        <dbReference type="ChEBI" id="CHEBI:16704"/>
        <dbReference type="ChEBI" id="CHEBI:17562"/>
        <dbReference type="ChEBI" id="CHEBI:28938"/>
        <dbReference type="EC" id="3.5.4.5"/>
    </reaction>
</comment>
<dbReference type="FunFam" id="3.40.140.10:FF:000008">
    <property type="entry name" value="Cytidine deaminase"/>
    <property type="match status" value="1"/>
</dbReference>
<evidence type="ECO:0000256" key="9">
    <source>
        <dbReference type="ARBA" id="ARBA00032005"/>
    </source>
</evidence>
<feature type="binding site" evidence="14">
    <location>
        <position position="56"/>
    </location>
    <ligand>
        <name>Zn(2+)</name>
        <dbReference type="ChEBI" id="CHEBI:29105"/>
        <note>catalytic</note>
    </ligand>
</feature>
<evidence type="ECO:0000256" key="14">
    <source>
        <dbReference type="PIRSR" id="PIRSR606262-3"/>
    </source>
</evidence>
<dbReference type="NCBIfam" id="TIGR01354">
    <property type="entry name" value="cyt_deam_tetra"/>
    <property type="match status" value="1"/>
</dbReference>
<evidence type="ECO:0000256" key="3">
    <source>
        <dbReference type="ARBA" id="ARBA00006576"/>
    </source>
</evidence>
<accession>A0A7G9W4D9</accession>
<evidence type="ECO:0000256" key="5">
    <source>
        <dbReference type="ARBA" id="ARBA00018266"/>
    </source>
</evidence>
<reference evidence="17 18" key="1">
    <citation type="submission" date="2020-07" db="EMBL/GenBank/DDBJ databases">
        <title>Alkalicella. sp. LB2 genome.</title>
        <authorList>
            <person name="Postec A."/>
            <person name="Quemeneur M."/>
        </authorList>
    </citation>
    <scope>NUCLEOTIDE SEQUENCE [LARGE SCALE GENOMIC DNA]</scope>
    <source>
        <strain evidence="17 18">LB2</strain>
    </source>
</reference>
<evidence type="ECO:0000256" key="8">
    <source>
        <dbReference type="ARBA" id="ARBA00022833"/>
    </source>
</evidence>
<evidence type="ECO:0000256" key="4">
    <source>
        <dbReference type="ARBA" id="ARBA00012783"/>
    </source>
</evidence>
<dbReference type="PANTHER" id="PTHR11644:SF2">
    <property type="entry name" value="CYTIDINE DEAMINASE"/>
    <property type="match status" value="1"/>
</dbReference>
<name>A0A7G9W4D9_ALKCA</name>
<dbReference type="Pfam" id="PF00383">
    <property type="entry name" value="dCMP_cyt_deam_1"/>
    <property type="match status" value="1"/>
</dbReference>
<dbReference type="GO" id="GO:0042802">
    <property type="term" value="F:identical protein binding"/>
    <property type="evidence" value="ECO:0007669"/>
    <property type="project" value="UniProtKB-ARBA"/>
</dbReference>
<protein>
    <recommendedName>
        <fullName evidence="5 15">Cytidine deaminase</fullName>
        <ecNumber evidence="4 15">3.5.4.5</ecNumber>
    </recommendedName>
    <alternativeName>
        <fullName evidence="9 15">Cytidine aminohydrolase</fullName>
    </alternativeName>
</protein>
<dbReference type="PROSITE" id="PS00903">
    <property type="entry name" value="CYT_DCMP_DEAMINASES_1"/>
    <property type="match status" value="1"/>
</dbReference>
<evidence type="ECO:0000256" key="15">
    <source>
        <dbReference type="RuleBase" id="RU364006"/>
    </source>
</evidence>